<protein>
    <submittedName>
        <fullName evidence="1">Uncharacterized protein</fullName>
    </submittedName>
</protein>
<dbReference type="EMBL" id="CAJNDS010000336">
    <property type="protein sequence ID" value="CAE7194008.1"/>
    <property type="molecule type" value="Genomic_DNA"/>
</dbReference>
<proteinExistence type="predicted"/>
<dbReference type="Proteomes" id="UP000604046">
    <property type="component" value="Unassembled WGS sequence"/>
</dbReference>
<gene>
    <name evidence="1" type="ORF">SNAT2548_LOCUS5273</name>
</gene>
<organism evidence="1 2">
    <name type="scientific">Symbiodinium natans</name>
    <dbReference type="NCBI Taxonomy" id="878477"/>
    <lineage>
        <taxon>Eukaryota</taxon>
        <taxon>Sar</taxon>
        <taxon>Alveolata</taxon>
        <taxon>Dinophyceae</taxon>
        <taxon>Suessiales</taxon>
        <taxon>Symbiodiniaceae</taxon>
        <taxon>Symbiodinium</taxon>
    </lineage>
</organism>
<name>A0A812IZ33_9DINO</name>
<accession>A0A812IZ33</accession>
<keyword evidence="2" id="KW-1185">Reference proteome</keyword>
<evidence type="ECO:0000313" key="1">
    <source>
        <dbReference type="EMBL" id="CAE7194008.1"/>
    </source>
</evidence>
<evidence type="ECO:0000313" key="2">
    <source>
        <dbReference type="Proteomes" id="UP000604046"/>
    </source>
</evidence>
<reference evidence="1" key="1">
    <citation type="submission" date="2021-02" db="EMBL/GenBank/DDBJ databases">
        <authorList>
            <person name="Dougan E. K."/>
            <person name="Rhodes N."/>
            <person name="Thang M."/>
            <person name="Chan C."/>
        </authorList>
    </citation>
    <scope>NUCLEOTIDE SEQUENCE</scope>
</reference>
<dbReference type="AlphaFoldDB" id="A0A812IZ33"/>
<sequence length="241" mass="26939">MHNRLLADSAAGHFFQACLPAALDLQPLQPNASSMGQCAREPKLQGKCPCFQEAARLASNAIADGPPQLCLWKQMRQLYQHVECPAIRHWLSEIVTALSHTVEEEAERWGDLTWHKSAEAEVTSVPGGACKRRRVDPHVKQWALRSAANGQQPTVAASARALEKTLQANKLIASEMAAYQATLRLTWSKPATLLFRTWIPVRNIVRVHLIFLLGTFEHLNKGFPWHLMRPVLASRAWNSTS</sequence>
<comment type="caution">
    <text evidence="1">The sequence shown here is derived from an EMBL/GenBank/DDBJ whole genome shotgun (WGS) entry which is preliminary data.</text>
</comment>